<evidence type="ECO:0000256" key="3">
    <source>
        <dbReference type="ARBA" id="ARBA00023125"/>
    </source>
</evidence>
<dbReference type="SUPFAM" id="SSF88946">
    <property type="entry name" value="Sigma2 domain of RNA polymerase sigma factors"/>
    <property type="match status" value="1"/>
</dbReference>
<evidence type="ECO:0000313" key="7">
    <source>
        <dbReference type="Proteomes" id="UP000319908"/>
    </source>
</evidence>
<dbReference type="InterPro" id="IPR013325">
    <property type="entry name" value="RNA_pol_sigma_r2"/>
</dbReference>
<dbReference type="Gene3D" id="1.10.1740.10">
    <property type="match status" value="1"/>
</dbReference>
<protein>
    <submittedName>
        <fullName evidence="6">RNA polymerase sigma factor</fullName>
    </submittedName>
</protein>
<dbReference type="PANTHER" id="PTHR43133:SF8">
    <property type="entry name" value="RNA POLYMERASE SIGMA FACTOR HI_1459-RELATED"/>
    <property type="match status" value="1"/>
</dbReference>
<accession>A0A5C6C2T2</accession>
<evidence type="ECO:0000256" key="2">
    <source>
        <dbReference type="ARBA" id="ARBA00023082"/>
    </source>
</evidence>
<reference evidence="6 7" key="1">
    <citation type="journal article" date="2020" name="Antonie Van Leeuwenhoek">
        <title>Rhodopirellula heiligendammensis sp. nov., Rhodopirellula pilleata sp. nov., and Rhodopirellula solitaria sp. nov. isolated from natural or artificial marine surfaces in Northern Germany and California, USA, and emended description of the genus Rhodopirellula.</title>
        <authorList>
            <person name="Kallscheuer N."/>
            <person name="Wiegand S."/>
            <person name="Jogler M."/>
            <person name="Boedeker C."/>
            <person name="Peeters S.H."/>
            <person name="Rast P."/>
            <person name="Heuer A."/>
            <person name="Jetten M.S.M."/>
            <person name="Rohde M."/>
            <person name="Jogler C."/>
        </authorList>
    </citation>
    <scope>NUCLEOTIDE SEQUENCE [LARGE SCALE GENOMIC DNA]</scope>
    <source>
        <strain evidence="6 7">Poly21</strain>
    </source>
</reference>
<organism evidence="6 7">
    <name type="scientific">Allorhodopirellula heiligendammensis</name>
    <dbReference type="NCBI Taxonomy" id="2714739"/>
    <lineage>
        <taxon>Bacteria</taxon>
        <taxon>Pseudomonadati</taxon>
        <taxon>Planctomycetota</taxon>
        <taxon>Planctomycetia</taxon>
        <taxon>Pirellulales</taxon>
        <taxon>Pirellulaceae</taxon>
        <taxon>Allorhodopirellula</taxon>
    </lineage>
</organism>
<evidence type="ECO:0000259" key="5">
    <source>
        <dbReference type="Pfam" id="PF07638"/>
    </source>
</evidence>
<dbReference type="AlphaFoldDB" id="A0A5C6C2T2"/>
<dbReference type="Pfam" id="PF07638">
    <property type="entry name" value="Sigma70_ECF"/>
    <property type="match status" value="1"/>
</dbReference>
<feature type="domain" description="RNA polymerase sigma-70 ECF-like HTH" evidence="5">
    <location>
        <begin position="13"/>
        <end position="204"/>
    </location>
</feature>
<evidence type="ECO:0000256" key="4">
    <source>
        <dbReference type="ARBA" id="ARBA00023163"/>
    </source>
</evidence>
<dbReference type="RefSeq" id="WP_146405814.1">
    <property type="nucleotide sequence ID" value="NZ_SJPU01000001.1"/>
</dbReference>
<keyword evidence="7" id="KW-1185">Reference proteome</keyword>
<dbReference type="GO" id="GO:0016987">
    <property type="term" value="F:sigma factor activity"/>
    <property type="evidence" value="ECO:0007669"/>
    <property type="project" value="UniProtKB-KW"/>
</dbReference>
<dbReference type="GO" id="GO:0003677">
    <property type="term" value="F:DNA binding"/>
    <property type="evidence" value="ECO:0007669"/>
    <property type="project" value="UniProtKB-KW"/>
</dbReference>
<dbReference type="EMBL" id="SJPU01000001">
    <property type="protein sequence ID" value="TWU18850.1"/>
    <property type="molecule type" value="Genomic_DNA"/>
</dbReference>
<evidence type="ECO:0000313" key="6">
    <source>
        <dbReference type="EMBL" id="TWU18850.1"/>
    </source>
</evidence>
<dbReference type="OrthoDB" id="291381at2"/>
<keyword evidence="4" id="KW-0804">Transcription</keyword>
<evidence type="ECO:0000256" key="1">
    <source>
        <dbReference type="ARBA" id="ARBA00023015"/>
    </source>
</evidence>
<keyword evidence="1" id="KW-0805">Transcription regulation</keyword>
<proteinExistence type="predicted"/>
<dbReference type="GO" id="GO:0006352">
    <property type="term" value="P:DNA-templated transcription initiation"/>
    <property type="evidence" value="ECO:0007669"/>
    <property type="project" value="InterPro"/>
</dbReference>
<name>A0A5C6C2T2_9BACT</name>
<dbReference type="InterPro" id="IPR053812">
    <property type="entry name" value="HTH_Sigma70_ECF-like"/>
</dbReference>
<sequence>MTDPHPDPKTTSHSVTLMIERLKEGRPDAAAELWERYFDRLVSLARNRLGNAERRVEDEEDIATTVFFALCDGAKNGRFEKLKNRHDLWVLLVAITSNKAVDQVRRQTSKKRGLGLVRGDSVLAASGSSPGKFTEIISDAPSPELLALMDEQFQTLLDLLRDDLQRWIVRLRLAGHSNREISDKVNISLRSVERKLEVIRDTWSTVLDDS</sequence>
<comment type="caution">
    <text evidence="6">The sequence shown here is derived from an EMBL/GenBank/DDBJ whole genome shotgun (WGS) entry which is preliminary data.</text>
</comment>
<gene>
    <name evidence="6" type="ORF">Poly21_10170</name>
</gene>
<dbReference type="PANTHER" id="PTHR43133">
    <property type="entry name" value="RNA POLYMERASE ECF-TYPE SIGMA FACTO"/>
    <property type="match status" value="1"/>
</dbReference>
<keyword evidence="2" id="KW-0731">Sigma factor</keyword>
<dbReference type="InterPro" id="IPR039425">
    <property type="entry name" value="RNA_pol_sigma-70-like"/>
</dbReference>
<keyword evidence="3" id="KW-0238">DNA-binding</keyword>
<dbReference type="Proteomes" id="UP000319908">
    <property type="component" value="Unassembled WGS sequence"/>
</dbReference>